<organism evidence="2 3">
    <name type="scientific">Yoonia phaeophyticola</name>
    <dbReference type="NCBI Taxonomy" id="3137369"/>
    <lineage>
        <taxon>Bacteria</taxon>
        <taxon>Pseudomonadati</taxon>
        <taxon>Pseudomonadota</taxon>
        <taxon>Alphaproteobacteria</taxon>
        <taxon>Rhodobacterales</taxon>
        <taxon>Paracoccaceae</taxon>
        <taxon>Yoonia</taxon>
    </lineage>
</organism>
<protein>
    <recommendedName>
        <fullName evidence="4">Autotransporter outer membrane beta-barrel domain-containing protein</fullName>
    </recommendedName>
</protein>
<reference evidence="3" key="1">
    <citation type="submission" date="2024-04" db="EMBL/GenBank/DDBJ databases">
        <title>Phylogenomic analyses of a clade within the roseobacter group suggest taxonomic reassignments of species of the genera Aestuariivita, Citreicella, Loktanella, Nautella, Pelagibaca, Ruegeria, Thalassobius, Thiobacimonas and Tropicibacter, and the proposal o.</title>
        <authorList>
            <person name="Jeon C.O."/>
        </authorList>
    </citation>
    <scope>NUCLEOTIDE SEQUENCE [LARGE SCALE GENOMIC DNA]</scope>
    <source>
        <strain evidence="3">BS5-3</strain>
    </source>
</reference>
<evidence type="ECO:0000313" key="3">
    <source>
        <dbReference type="Proteomes" id="UP001440612"/>
    </source>
</evidence>
<dbReference type="RefSeq" id="WP_341366142.1">
    <property type="nucleotide sequence ID" value="NZ_CP150951.2"/>
</dbReference>
<evidence type="ECO:0000313" key="2">
    <source>
        <dbReference type="EMBL" id="WZC48023.1"/>
    </source>
</evidence>
<gene>
    <name evidence="2" type="ORF">AABB29_14160</name>
</gene>
<name>A0ABZ2V296_9RHOB</name>
<accession>A0ABZ2V296</accession>
<dbReference type="Proteomes" id="UP001440612">
    <property type="component" value="Chromosome"/>
</dbReference>
<keyword evidence="1" id="KW-0732">Signal</keyword>
<sequence>MRMQKNPTLRATLMSATALAWMALPAQAQELDCVETLGQPLPENCEQRNAGLVVEMPIGQQTEFDTGPITNNAGFVLAIDGAPINADPRIEDQIRRTDIALAEANVQVMFDGLDPQPRLNVETAGAPRAYRAGDTVTLRSETNYPAFIDRAEMRIIDRAAAGGARLVARVPVDANGNVSFVVPEGRDLVVVHRVYDAAGRYDQTEPLPLGRADDRGLTAADDGFDFTAERNLRINGGTVRVAADSLQPGATLSTLGETVRPDRGGRLVIERILPPGDYAVDVAVNGNGANTNLSREVQVPGAEWFTFGVADLMLSRTEDDATGETVDTATGRLQYYIDGETAGGLQITSSLDTGEEELRDIFRRLDERDPRSIIGDIEDSYLTYGDDSEIVDNTPTSGKFYLRVEQDGNFALWGDYQARVAGSGYLRNERTLYGAQGHYATDATTERGEARASVDLYASQPDQLVGRDTFLGTGGSVYFLQRQAITTGTETLSVEVRDADTGRVTARQTLVQGRDYDINYTQGSITLYSPLSSSTVGNLIETNPGGDAEVYLVAQYEFTPTTADVDGFSTGGRVEGWVSDDVRVGVTGLQDDTGTADQTAVAADLRYEYGENSFVQLDYAESDGPGYGSSVSTDGGLTIDNTAAVAGSGTAAKIEGQLDFGDLGSERGGVLGGYYEERSAGFSTLDYQVAADETLYGVYVRSTPEEGLGYAVYADVYDSDAGVEKQEIGAELSGAITQQLSYAVGVEYLDEVTATTSGDRVVAAGRLTYALSEQTSIYGFGQQTIENSGLDAYDRYGLGVVQSVSNGWAITGELSDGTGGVGGRILAERRSDSNNSTYFGYELDPGRALDAGISTADNGGKYVLGGRRQISDDTQVFAENTYDIFGSARTLTGAYGVEYLASDFLTYDAALELGQVEDDINGDFDRRAVSFGVRYASQSVTARARLEYRQDEADDLSVRSDADTVIVTTDLQYQIDDARRVLFSLDLADTDTDESAILDGTLADLRLGYALRPVSHERVNILAGYRYLYDMFGQEVDGVAGSGPVQESHIVDIAGNYDINRHWTIGAKLGARLTDSAADSTMELTSNDAWLGVINARYNVVHNWDALIELRHLETIDAETSDTGVLAAVYRHFGNNAKVGVGYNFASFSDDLSDLTFDDQGAFINIIAKF</sequence>
<keyword evidence="3" id="KW-1185">Reference proteome</keyword>
<feature type="chain" id="PRO_5046371017" description="Autotransporter outer membrane beta-barrel domain-containing protein" evidence="1">
    <location>
        <begin position="29"/>
        <end position="1170"/>
    </location>
</feature>
<feature type="signal peptide" evidence="1">
    <location>
        <begin position="1"/>
        <end position="28"/>
    </location>
</feature>
<evidence type="ECO:0000256" key="1">
    <source>
        <dbReference type="SAM" id="SignalP"/>
    </source>
</evidence>
<evidence type="ECO:0008006" key="4">
    <source>
        <dbReference type="Google" id="ProtNLM"/>
    </source>
</evidence>
<proteinExistence type="predicted"/>
<dbReference type="EMBL" id="CP150951">
    <property type="protein sequence ID" value="WZC48023.1"/>
    <property type="molecule type" value="Genomic_DNA"/>
</dbReference>